<keyword evidence="2" id="KW-0472">Membrane</keyword>
<keyword evidence="2" id="KW-1133">Transmembrane helix</keyword>
<dbReference type="PANTHER" id="PTHR31963">
    <property type="entry name" value="RAS GUANINE NUCLEOTIDE EXCHANGE FACTOR K"/>
    <property type="match status" value="1"/>
</dbReference>
<feature type="region of interest" description="Disordered" evidence="1">
    <location>
        <begin position="14"/>
        <end position="37"/>
    </location>
</feature>
<evidence type="ECO:0000313" key="4">
    <source>
        <dbReference type="Proteomes" id="UP001420932"/>
    </source>
</evidence>
<dbReference type="EMBL" id="JBBNAF010000005">
    <property type="protein sequence ID" value="KAK9142072.1"/>
    <property type="molecule type" value="Genomic_DNA"/>
</dbReference>
<gene>
    <name evidence="3" type="ORF">Syun_011472</name>
</gene>
<organism evidence="3 4">
    <name type="scientific">Stephania yunnanensis</name>
    <dbReference type="NCBI Taxonomy" id="152371"/>
    <lineage>
        <taxon>Eukaryota</taxon>
        <taxon>Viridiplantae</taxon>
        <taxon>Streptophyta</taxon>
        <taxon>Embryophyta</taxon>
        <taxon>Tracheophyta</taxon>
        <taxon>Spermatophyta</taxon>
        <taxon>Magnoliopsida</taxon>
        <taxon>Ranunculales</taxon>
        <taxon>Menispermaceae</taxon>
        <taxon>Menispermoideae</taxon>
        <taxon>Cissampelideae</taxon>
        <taxon>Stephania</taxon>
    </lineage>
</organism>
<feature type="transmembrane region" description="Helical" evidence="2">
    <location>
        <begin position="157"/>
        <end position="182"/>
    </location>
</feature>
<evidence type="ECO:0000256" key="2">
    <source>
        <dbReference type="SAM" id="Phobius"/>
    </source>
</evidence>
<dbReference type="PANTHER" id="PTHR31963:SF2">
    <property type="entry name" value="ZINC FINGER CONSTANS-LIKE PROTEIN (DUF3537)"/>
    <property type="match status" value="1"/>
</dbReference>
<dbReference type="InterPro" id="IPR021924">
    <property type="entry name" value="DUF3537"/>
</dbReference>
<feature type="transmembrane region" description="Helical" evidence="2">
    <location>
        <begin position="66"/>
        <end position="87"/>
    </location>
</feature>
<accession>A0AAP0PFH0</accession>
<feature type="transmembrane region" description="Helical" evidence="2">
    <location>
        <begin position="188"/>
        <end position="207"/>
    </location>
</feature>
<keyword evidence="4" id="KW-1185">Reference proteome</keyword>
<name>A0AAP0PFH0_9MAGN</name>
<sequence>MAELLLQTPLTTQQPDLESGQNTSQQHHGDGDGDGDGDLTTDAELDQCLQKLETFLCLLGFCQTSVFRIVVSWSAFAVVGVFVPIAALEVLLRSGRQQVIRFEVDILVSHACVSAVSLLCVSHNLRKYGLRRFLFVDQYHGHRDKFMKNYIEKIKGFFCLFFYWVSPCFLSKVAIEIFRVLYTWHESWWRLILVCLALVVSWSYLIMISLSASVLFNLVCNLQVIHFDDYGKLLEIDSEISEYMKEHIRLRHYLSKISHRFRIYLLLEFIFVTASQIVILLQTIGHQGIASFINGVDFVVTSIIQVGGVILCLHAAVKISHRALAIVSVASTWHASVSCNCNDASQLSVSSSMGNFEAAANAVGSLSVCNSESDLDSLDAMNIPTYARVTSYMSTFHKRQAFVMYLQSNPGGITIFGWAVNRTLIDTIFCAELSLVLFVLGKTLVFGTN</sequence>
<dbReference type="Pfam" id="PF12056">
    <property type="entry name" value="DUF3537"/>
    <property type="match status" value="1"/>
</dbReference>
<comment type="caution">
    <text evidence="3">The sequence shown here is derived from an EMBL/GenBank/DDBJ whole genome shotgun (WGS) entry which is preliminary data.</text>
</comment>
<dbReference type="AlphaFoldDB" id="A0AAP0PFH0"/>
<evidence type="ECO:0000313" key="3">
    <source>
        <dbReference type="EMBL" id="KAK9142072.1"/>
    </source>
</evidence>
<keyword evidence="2" id="KW-0812">Transmembrane</keyword>
<proteinExistence type="predicted"/>
<feature type="transmembrane region" description="Helical" evidence="2">
    <location>
        <begin position="296"/>
        <end position="317"/>
    </location>
</feature>
<evidence type="ECO:0000256" key="1">
    <source>
        <dbReference type="SAM" id="MobiDB-lite"/>
    </source>
</evidence>
<dbReference type="Proteomes" id="UP001420932">
    <property type="component" value="Unassembled WGS sequence"/>
</dbReference>
<feature type="transmembrane region" description="Helical" evidence="2">
    <location>
        <begin position="263"/>
        <end position="284"/>
    </location>
</feature>
<reference evidence="3 4" key="1">
    <citation type="submission" date="2024-01" db="EMBL/GenBank/DDBJ databases">
        <title>Genome assemblies of Stephania.</title>
        <authorList>
            <person name="Yang L."/>
        </authorList>
    </citation>
    <scope>NUCLEOTIDE SEQUENCE [LARGE SCALE GENOMIC DNA]</scope>
    <source>
        <strain evidence="3">YNDBR</strain>
        <tissue evidence="3">Leaf</tissue>
    </source>
</reference>
<protein>
    <submittedName>
        <fullName evidence="3">Uncharacterized protein</fullName>
    </submittedName>
</protein>